<geneLocation type="plasmid" evidence="1">
    <name>pRE8424</name>
</geneLocation>
<dbReference type="AlphaFoldDB" id="Q68BJ2"/>
<proteinExistence type="predicted"/>
<protein>
    <submittedName>
        <fullName evidence="1">ORF2 protein</fullName>
    </submittedName>
</protein>
<name>Q68BJ2_RHOER</name>
<keyword evidence="1" id="KW-0614">Plasmid</keyword>
<reference evidence="1" key="1">
    <citation type="journal article" date="2004" name="Appl. Environ. Microbiol.">
        <title>Isolation and characterization of a rolling-circle-type plasmid from Rhodococcus erythropolis and application of the plasmid to multiple-recombinant-protein expression.</title>
        <authorList>
            <person name="Nakashima N."/>
            <person name="Tamura T."/>
        </authorList>
    </citation>
    <scope>NUCLEOTIDE SEQUENCE</scope>
    <source>
        <strain evidence="1">DSM 8424</strain>
        <plasmid evidence="1">pRE8424</plasmid>
    </source>
</reference>
<sequence>MTKLVSRIAIPVVALLVGLIVGLNIVGTQEIKLSSGMQERRDSWAERTVTWCRSPLPTGSVPSVSACREIPGYVRVSPELSADGIQWTNPDGQVITSPYSKTSTCGDVPVPEGWRAVYLTVNSPVPVYNGTEAETVPETLTSERVQTNLQLGTSGCALVPVESWLWNVDEQVEVDSPNVVVEWPR</sequence>
<gene>
    <name evidence="1" type="primary">ORF2</name>
</gene>
<organism evidence="1">
    <name type="scientific">Rhodococcus erythropolis</name>
    <name type="common">Arthrobacter picolinophilus</name>
    <dbReference type="NCBI Taxonomy" id="1833"/>
    <lineage>
        <taxon>Bacteria</taxon>
        <taxon>Bacillati</taxon>
        <taxon>Actinomycetota</taxon>
        <taxon>Actinomycetes</taxon>
        <taxon>Mycobacteriales</taxon>
        <taxon>Nocardiaceae</taxon>
        <taxon>Rhodococcus</taxon>
        <taxon>Rhodococcus erythropolis group</taxon>
    </lineage>
</organism>
<dbReference type="EMBL" id="AB127588">
    <property type="protein sequence ID" value="BAD42588.1"/>
    <property type="molecule type" value="Genomic_DNA"/>
</dbReference>
<accession>Q68BJ2</accession>
<evidence type="ECO:0000313" key="1">
    <source>
        <dbReference type="EMBL" id="BAD42588.1"/>
    </source>
</evidence>